<keyword evidence="2" id="KW-1185">Reference proteome</keyword>
<evidence type="ECO:0000313" key="2">
    <source>
        <dbReference type="Proteomes" id="UP000654471"/>
    </source>
</evidence>
<gene>
    <name evidence="1" type="ORF">GCM10010211_20600</name>
</gene>
<proteinExistence type="predicted"/>
<dbReference type="EMBL" id="BMRP01000005">
    <property type="protein sequence ID" value="GGU55701.1"/>
    <property type="molecule type" value="Genomic_DNA"/>
</dbReference>
<comment type="caution">
    <text evidence="1">The sequence shown here is derived from an EMBL/GenBank/DDBJ whole genome shotgun (WGS) entry which is preliminary data.</text>
</comment>
<name>A0ABQ2UYA1_9ACTN</name>
<organism evidence="1 2">
    <name type="scientific">Streptomyces albospinus</name>
    <dbReference type="NCBI Taxonomy" id="285515"/>
    <lineage>
        <taxon>Bacteria</taxon>
        <taxon>Bacillati</taxon>
        <taxon>Actinomycetota</taxon>
        <taxon>Actinomycetes</taxon>
        <taxon>Kitasatosporales</taxon>
        <taxon>Streptomycetaceae</taxon>
        <taxon>Streptomyces</taxon>
    </lineage>
</organism>
<dbReference type="RefSeq" id="WP_189298620.1">
    <property type="nucleotide sequence ID" value="NZ_BMRP01000005.1"/>
</dbReference>
<dbReference type="Proteomes" id="UP000654471">
    <property type="component" value="Unassembled WGS sequence"/>
</dbReference>
<evidence type="ECO:0000313" key="1">
    <source>
        <dbReference type="EMBL" id="GGU55701.1"/>
    </source>
</evidence>
<reference evidence="2" key="1">
    <citation type="journal article" date="2019" name="Int. J. Syst. Evol. Microbiol.">
        <title>The Global Catalogue of Microorganisms (GCM) 10K type strain sequencing project: providing services to taxonomists for standard genome sequencing and annotation.</title>
        <authorList>
            <consortium name="The Broad Institute Genomics Platform"/>
            <consortium name="The Broad Institute Genome Sequencing Center for Infectious Disease"/>
            <person name="Wu L."/>
            <person name="Ma J."/>
        </authorList>
    </citation>
    <scope>NUCLEOTIDE SEQUENCE [LARGE SCALE GENOMIC DNA]</scope>
    <source>
        <strain evidence="2">JCM 3399</strain>
    </source>
</reference>
<protein>
    <submittedName>
        <fullName evidence="1">Uncharacterized protein</fullName>
    </submittedName>
</protein>
<sequence length="725" mass="78995">MGAHEHGPVELPGGPTDAEGLAVNEQLLGALTGAAVNGCTPCVDRLLDEAAADPASVGRLVEVSRLTALRLNRGELPAYLTTDDDPSGPAAPEFKRLVRAITAAEPLAEVCEQLTAPERRAAADYAIELLVGHLTIANTTGLDDADTLSEMCCAISALLVEWVFTTAPMARQQFTETWHQYALGQREAGLPGNGVHALALLLGAVLHHQARQDQVTVEQLRTLVFTRALPALKDPEQAGAILSGFVAPPGNDDVTVPVKRLARRDSAFLADLCKYVRHTIAMHVKDCPHGLRETDHACILAHRLPSLSDSAGPQVAAPTPEEGRRVALPHLGYSEDKPVEDAPDGYPADHVWQINTGRILLERWDADIAHWNERISEDSSISEPNYGHEVGLEVLACPACGSRDAFLAEGRWGDPLTLHCRCGVTMMSPLDAGPDDLGRLLLKRLILCEADPAYAARRLMPPLAERWEREHQARASSWYLGPDNKDVALLEALDLSGDDLSEALTAALKPKLPERHGGRGLTLFLLQVLYALSVPAVRDSADGRKLADAVRTLVADLREESDRWAPTRQPVLDRLQQWHAEGGPQLWQDAWQRTLDVVGPYFKRYRVGDGRISDGCAGLALALYLLAREADTGVDQIGVDDVRGLLAAGGTGEAAKDPAEVPRHWGSRLEELGHDLDSADDSVARLWRHLRTDRPVHVHDDRREPALVLGLENILGEQSFYRVRF</sequence>
<accession>A0ABQ2UYA1</accession>